<comment type="caution">
    <text evidence="2">The sequence shown here is derived from an EMBL/GenBank/DDBJ whole genome shotgun (WGS) entry which is preliminary data.</text>
</comment>
<dbReference type="OrthoDB" id="1574204at2759"/>
<gene>
    <name evidence="2" type="ORF">Plil01_000187300</name>
</gene>
<feature type="region of interest" description="Disordered" evidence="1">
    <location>
        <begin position="257"/>
        <end position="280"/>
    </location>
</feature>
<feature type="compositionally biased region" description="Basic and acidic residues" evidence="1">
    <location>
        <begin position="164"/>
        <end position="176"/>
    </location>
</feature>
<protein>
    <submittedName>
        <fullName evidence="2">Unnamed protein product</fullName>
    </submittedName>
</protein>
<evidence type="ECO:0000313" key="2">
    <source>
        <dbReference type="EMBL" id="GMF11134.1"/>
    </source>
</evidence>
<feature type="region of interest" description="Disordered" evidence="1">
    <location>
        <begin position="154"/>
        <end position="197"/>
    </location>
</feature>
<feature type="region of interest" description="Disordered" evidence="1">
    <location>
        <begin position="1"/>
        <end position="78"/>
    </location>
</feature>
<dbReference type="EMBL" id="BSXW01000065">
    <property type="protein sequence ID" value="GMF11134.1"/>
    <property type="molecule type" value="Genomic_DNA"/>
</dbReference>
<dbReference type="Proteomes" id="UP001165083">
    <property type="component" value="Unassembled WGS sequence"/>
</dbReference>
<evidence type="ECO:0000313" key="3">
    <source>
        <dbReference type="Proteomes" id="UP001165083"/>
    </source>
</evidence>
<sequence>MHRVGSNVDETAVADRKEKVEQVKQPVQRRTSAPVDSISAAIAAKRSDAANKVGIRPTGGLDTTMHASASSPTASVDVASETERIPKIVQRARTVQSLIKRSCVDAGTDPLESFMSNSKPIVIQTPSRGCEMETQTVLPPAPLLSVPKSGSLRGLGSGFSLTPEEQHEQNNEESTRPEVSSSEVDRSDVVWQPQHDGDAIEDEMKRFLIQHAADSSVAVDNQIRAEEQPEEDVDPAKFWSDSPRLDAIKTAELRKPPTSLLGRGYRSFRMPSRQASSDST</sequence>
<feature type="compositionally biased region" description="Polar residues" evidence="1">
    <location>
        <begin position="65"/>
        <end position="74"/>
    </location>
</feature>
<keyword evidence="3" id="KW-1185">Reference proteome</keyword>
<feature type="compositionally biased region" description="Basic and acidic residues" evidence="1">
    <location>
        <begin position="13"/>
        <end position="22"/>
    </location>
</feature>
<feature type="region of interest" description="Disordered" evidence="1">
    <location>
        <begin position="216"/>
        <end position="240"/>
    </location>
</feature>
<accession>A0A9W6WND9</accession>
<proteinExistence type="predicted"/>
<organism evidence="2 3">
    <name type="scientific">Phytophthora lilii</name>
    <dbReference type="NCBI Taxonomy" id="2077276"/>
    <lineage>
        <taxon>Eukaryota</taxon>
        <taxon>Sar</taxon>
        <taxon>Stramenopiles</taxon>
        <taxon>Oomycota</taxon>
        <taxon>Peronosporomycetes</taxon>
        <taxon>Peronosporales</taxon>
        <taxon>Peronosporaceae</taxon>
        <taxon>Phytophthora</taxon>
    </lineage>
</organism>
<evidence type="ECO:0000256" key="1">
    <source>
        <dbReference type="SAM" id="MobiDB-lite"/>
    </source>
</evidence>
<dbReference type="AlphaFoldDB" id="A0A9W6WND9"/>
<name>A0A9W6WND9_9STRA</name>
<reference evidence="2" key="1">
    <citation type="submission" date="2023-04" db="EMBL/GenBank/DDBJ databases">
        <title>Phytophthora lilii NBRC 32176.</title>
        <authorList>
            <person name="Ichikawa N."/>
            <person name="Sato H."/>
            <person name="Tonouchi N."/>
        </authorList>
    </citation>
    <scope>NUCLEOTIDE SEQUENCE</scope>
    <source>
        <strain evidence="2">NBRC 32176</strain>
    </source>
</reference>